<sequence>MKLADPKQDIPQQFGEKNCPVHVSKGLLSKAGFIGERDRHLNHKKFICTVTMQSTLSTKELTGVGLKCTSYPDSKDK</sequence>
<name>A0A383RA54_PAEAL</name>
<dbReference type="Proteomes" id="UP000304148">
    <property type="component" value="Chromosome"/>
</dbReference>
<gene>
    <name evidence="1" type="ORF">PBLR_12417</name>
</gene>
<dbReference type="EMBL" id="LS992241">
    <property type="protein sequence ID" value="SYX83995.1"/>
    <property type="molecule type" value="Genomic_DNA"/>
</dbReference>
<protein>
    <submittedName>
        <fullName evidence="1">Uncharacterized protein</fullName>
    </submittedName>
</protein>
<dbReference type="RefSeq" id="WP_138185964.1">
    <property type="nucleotide sequence ID" value="NZ_LS992241.1"/>
</dbReference>
<evidence type="ECO:0000313" key="1">
    <source>
        <dbReference type="EMBL" id="SYX83995.1"/>
    </source>
</evidence>
<evidence type="ECO:0000313" key="2">
    <source>
        <dbReference type="Proteomes" id="UP000304148"/>
    </source>
</evidence>
<dbReference type="AlphaFoldDB" id="A0A383RA54"/>
<accession>A0A383RA54</accession>
<reference evidence="2" key="1">
    <citation type="submission" date="2018-08" db="EMBL/GenBank/DDBJ databases">
        <authorList>
            <person name="Chevrot R."/>
        </authorList>
    </citation>
    <scope>NUCLEOTIDE SEQUENCE [LARGE SCALE GENOMIC DNA]</scope>
</reference>
<organism evidence="1 2">
    <name type="scientific">Paenibacillus alvei</name>
    <name type="common">Bacillus alvei</name>
    <dbReference type="NCBI Taxonomy" id="44250"/>
    <lineage>
        <taxon>Bacteria</taxon>
        <taxon>Bacillati</taxon>
        <taxon>Bacillota</taxon>
        <taxon>Bacilli</taxon>
        <taxon>Bacillales</taxon>
        <taxon>Paenibacillaceae</taxon>
        <taxon>Paenibacillus</taxon>
    </lineage>
</organism>
<proteinExistence type="predicted"/>